<dbReference type="Proteomes" id="UP001368654">
    <property type="component" value="Unassembled WGS sequence"/>
</dbReference>
<accession>A0ABU8LSD9</accession>
<reference evidence="1 2" key="1">
    <citation type="submission" date="2024-02" db="EMBL/GenBank/DDBJ databases">
        <authorList>
            <person name="Saticioglu I.B."/>
        </authorList>
    </citation>
    <scope>NUCLEOTIDE SEQUENCE [LARGE SCALE GENOMIC DNA]</scope>
    <source>
        <strain evidence="1 2">Mu-86</strain>
    </source>
</reference>
<organism evidence="1 2">
    <name type="scientific">Microbacterium marmarense</name>
    <dbReference type="NCBI Taxonomy" id="3122051"/>
    <lineage>
        <taxon>Bacteria</taxon>
        <taxon>Bacillati</taxon>
        <taxon>Actinomycetota</taxon>
        <taxon>Actinomycetes</taxon>
        <taxon>Micrococcales</taxon>
        <taxon>Microbacteriaceae</taxon>
        <taxon>Microbacterium</taxon>
    </lineage>
</organism>
<protein>
    <submittedName>
        <fullName evidence="1">Uncharacterized protein</fullName>
    </submittedName>
</protein>
<gene>
    <name evidence="1" type="ORF">WDU96_06050</name>
</gene>
<comment type="caution">
    <text evidence="1">The sequence shown here is derived from an EMBL/GenBank/DDBJ whole genome shotgun (WGS) entry which is preliminary data.</text>
</comment>
<dbReference type="EMBL" id="JBBDGL010000001">
    <property type="protein sequence ID" value="MEJ1155160.1"/>
    <property type="molecule type" value="Genomic_DNA"/>
</dbReference>
<evidence type="ECO:0000313" key="2">
    <source>
        <dbReference type="Proteomes" id="UP001368654"/>
    </source>
</evidence>
<proteinExistence type="predicted"/>
<evidence type="ECO:0000313" key="1">
    <source>
        <dbReference type="EMBL" id="MEJ1155160.1"/>
    </source>
</evidence>
<keyword evidence="2" id="KW-1185">Reference proteome</keyword>
<name>A0ABU8LSD9_9MICO</name>
<sequence length="63" mass="6314">MGRGPAGVLSALQKAIGPAPAAEAIAGLGASDDELVSRAGVLFFAVRSVATLARGSRERSEYA</sequence>
<dbReference type="RefSeq" id="WP_337337567.1">
    <property type="nucleotide sequence ID" value="NZ_JBBDGL010000001.1"/>
</dbReference>